<keyword evidence="2" id="KW-1185">Reference proteome</keyword>
<organism evidence="1 2">
    <name type="scientific">Paramuricea clavata</name>
    <name type="common">Red gorgonian</name>
    <name type="synonym">Violescent sea-whip</name>
    <dbReference type="NCBI Taxonomy" id="317549"/>
    <lineage>
        <taxon>Eukaryota</taxon>
        <taxon>Metazoa</taxon>
        <taxon>Cnidaria</taxon>
        <taxon>Anthozoa</taxon>
        <taxon>Octocorallia</taxon>
        <taxon>Malacalcyonacea</taxon>
        <taxon>Plexauridae</taxon>
        <taxon>Paramuricea</taxon>
    </lineage>
</organism>
<dbReference type="AlphaFoldDB" id="A0A7D9DE76"/>
<evidence type="ECO:0000313" key="2">
    <source>
        <dbReference type="Proteomes" id="UP001152795"/>
    </source>
</evidence>
<sequence>TETNEILKSVYVDDLIGGGTTTAEAQNLEEAATIVFQEAKFQLHKWHSNEASLETENEPSEPIGEEQNYAKSQLGVKAGETKLLGLPWNKVDDKIAVQFQKSEVTTPTNREVF</sequence>
<proteinExistence type="predicted"/>
<dbReference type="Proteomes" id="UP001152795">
    <property type="component" value="Unassembled WGS sequence"/>
</dbReference>
<gene>
    <name evidence="1" type="ORF">PACLA_8A023397</name>
</gene>
<dbReference type="OrthoDB" id="8065733at2759"/>
<dbReference type="EMBL" id="CACRXK020000534">
    <property type="protein sequence ID" value="CAB3982709.1"/>
    <property type="molecule type" value="Genomic_DNA"/>
</dbReference>
<feature type="non-terminal residue" evidence="1">
    <location>
        <position position="1"/>
    </location>
</feature>
<accession>A0A7D9DE76</accession>
<reference evidence="1" key="1">
    <citation type="submission" date="2020-04" db="EMBL/GenBank/DDBJ databases">
        <authorList>
            <person name="Alioto T."/>
            <person name="Alioto T."/>
            <person name="Gomez Garrido J."/>
        </authorList>
    </citation>
    <scope>NUCLEOTIDE SEQUENCE</scope>
    <source>
        <strain evidence="1">A484AB</strain>
    </source>
</reference>
<name>A0A7D9DE76_PARCT</name>
<evidence type="ECO:0000313" key="1">
    <source>
        <dbReference type="EMBL" id="CAB3982709.1"/>
    </source>
</evidence>
<protein>
    <submittedName>
        <fullName evidence="1">Uncharacterized protein</fullName>
    </submittedName>
</protein>
<comment type="caution">
    <text evidence="1">The sequence shown here is derived from an EMBL/GenBank/DDBJ whole genome shotgun (WGS) entry which is preliminary data.</text>
</comment>